<dbReference type="NCBIfam" id="TIGR03725">
    <property type="entry name" value="T6A_YeaZ"/>
    <property type="match status" value="1"/>
</dbReference>
<dbReference type="Pfam" id="PF00814">
    <property type="entry name" value="TsaD"/>
    <property type="match status" value="1"/>
</dbReference>
<dbReference type="InterPro" id="IPR043129">
    <property type="entry name" value="ATPase_NBD"/>
</dbReference>
<dbReference type="EMBL" id="BASZ01000002">
    <property type="protein sequence ID" value="GAD48048.1"/>
    <property type="molecule type" value="Genomic_DNA"/>
</dbReference>
<protein>
    <submittedName>
        <fullName evidence="2">Peptidase M22 family protein</fullName>
    </submittedName>
</protein>
<evidence type="ECO:0000313" key="2">
    <source>
        <dbReference type="EMBL" id="GAD48048.1"/>
    </source>
</evidence>
<feature type="domain" description="Gcp-like" evidence="1">
    <location>
        <begin position="39"/>
        <end position="166"/>
    </location>
</feature>
<reference evidence="2 3" key="1">
    <citation type="submission" date="2013-09" db="EMBL/GenBank/DDBJ databases">
        <title>Whole genome shotgun sequence of Novosphingobium tardaugens NBRC 16725.</title>
        <authorList>
            <person name="Isaki S."/>
            <person name="Hosoyama A."/>
            <person name="Tsuchikane K."/>
            <person name="Katsumata H."/>
            <person name="Ando Y."/>
            <person name="Yamazaki S."/>
            <person name="Fujita N."/>
        </authorList>
    </citation>
    <scope>NUCLEOTIDE SEQUENCE [LARGE SCALE GENOMIC DNA]</scope>
    <source>
        <strain evidence="2 3">NBRC 16725</strain>
    </source>
</reference>
<dbReference type="SUPFAM" id="SSF53067">
    <property type="entry name" value="Actin-like ATPase domain"/>
    <property type="match status" value="1"/>
</dbReference>
<proteinExistence type="predicted"/>
<comment type="caution">
    <text evidence="2">The sequence shown here is derived from an EMBL/GenBank/DDBJ whole genome shotgun (WGS) entry which is preliminary data.</text>
</comment>
<dbReference type="eggNOG" id="COG1214">
    <property type="taxonomic scope" value="Bacteria"/>
</dbReference>
<organism evidence="2 3">
    <name type="scientific">Caenibius tardaugens NBRC 16725</name>
    <dbReference type="NCBI Taxonomy" id="1219035"/>
    <lineage>
        <taxon>Bacteria</taxon>
        <taxon>Pseudomonadati</taxon>
        <taxon>Pseudomonadota</taxon>
        <taxon>Alphaproteobacteria</taxon>
        <taxon>Sphingomonadales</taxon>
        <taxon>Erythrobacteraceae</taxon>
        <taxon>Caenibius</taxon>
    </lineage>
</organism>
<dbReference type="Gene3D" id="3.30.420.40">
    <property type="match status" value="2"/>
</dbReference>
<evidence type="ECO:0000313" key="3">
    <source>
        <dbReference type="Proteomes" id="UP000016568"/>
    </source>
</evidence>
<dbReference type="GO" id="GO:0002949">
    <property type="term" value="P:tRNA threonylcarbamoyladenosine modification"/>
    <property type="evidence" value="ECO:0007669"/>
    <property type="project" value="InterPro"/>
</dbReference>
<dbReference type="InterPro" id="IPR022496">
    <property type="entry name" value="T6A_TsaB"/>
</dbReference>
<gene>
    <name evidence="2" type="ORF">NT2_02_01310</name>
</gene>
<dbReference type="InterPro" id="IPR000905">
    <property type="entry name" value="Gcp-like_dom"/>
</dbReference>
<dbReference type="Proteomes" id="UP000016568">
    <property type="component" value="Unassembled WGS sequence"/>
</dbReference>
<accession>U2ZZU3</accession>
<sequence length="212" mass="21604">MNPAILVQTLAIDCATENCSAGLFANGELAGGDCRTLGRGHAEHLVPMIAALPGQGRADRIAVSLGPGSFTGVRIGLATARALALAWGAQVIGYPTLALVSAMARAQAGAVPVSVVMTGGHGEWFVQEFDADGRSLAPLASLRPDDAARLSRTDLVAGSQAEALVALRGYGTALPILPDARQFALLDETALVADAAPLYGRAPDAKLPGQAQ</sequence>
<dbReference type="AlphaFoldDB" id="U2ZZU3"/>
<keyword evidence="3" id="KW-1185">Reference proteome</keyword>
<name>U2ZZU3_9SPHN</name>
<evidence type="ECO:0000259" key="1">
    <source>
        <dbReference type="Pfam" id="PF00814"/>
    </source>
</evidence>